<dbReference type="OrthoDB" id="419631at2759"/>
<organism evidence="2 3">
    <name type="scientific">Cryptotermes secundus</name>
    <dbReference type="NCBI Taxonomy" id="105785"/>
    <lineage>
        <taxon>Eukaryota</taxon>
        <taxon>Metazoa</taxon>
        <taxon>Ecdysozoa</taxon>
        <taxon>Arthropoda</taxon>
        <taxon>Hexapoda</taxon>
        <taxon>Insecta</taxon>
        <taxon>Pterygota</taxon>
        <taxon>Neoptera</taxon>
        <taxon>Polyneoptera</taxon>
        <taxon>Dictyoptera</taxon>
        <taxon>Blattodea</taxon>
        <taxon>Blattoidea</taxon>
        <taxon>Termitoidae</taxon>
        <taxon>Kalotermitidae</taxon>
        <taxon>Cryptotermitinae</taxon>
        <taxon>Cryptotermes</taxon>
    </lineage>
</organism>
<reference evidence="2 3" key="1">
    <citation type="submission" date="2017-12" db="EMBL/GenBank/DDBJ databases">
        <title>Hemimetabolous genomes reveal molecular basis of termite eusociality.</title>
        <authorList>
            <person name="Harrison M.C."/>
            <person name="Jongepier E."/>
            <person name="Robertson H.M."/>
            <person name="Arning N."/>
            <person name="Bitard-Feildel T."/>
            <person name="Chao H."/>
            <person name="Childers C.P."/>
            <person name="Dinh H."/>
            <person name="Doddapaneni H."/>
            <person name="Dugan S."/>
            <person name="Gowin J."/>
            <person name="Greiner C."/>
            <person name="Han Y."/>
            <person name="Hu H."/>
            <person name="Hughes D.S.T."/>
            <person name="Huylmans A.-K."/>
            <person name="Kemena C."/>
            <person name="Kremer L.P.M."/>
            <person name="Lee S.L."/>
            <person name="Lopez-Ezquerra A."/>
            <person name="Mallet L."/>
            <person name="Monroy-Kuhn J.M."/>
            <person name="Moser A."/>
            <person name="Murali S.C."/>
            <person name="Muzny D.M."/>
            <person name="Otani S."/>
            <person name="Piulachs M.-D."/>
            <person name="Poelchau M."/>
            <person name="Qu J."/>
            <person name="Schaub F."/>
            <person name="Wada-Katsumata A."/>
            <person name="Worley K.C."/>
            <person name="Xie Q."/>
            <person name="Ylla G."/>
            <person name="Poulsen M."/>
            <person name="Gibbs R.A."/>
            <person name="Schal C."/>
            <person name="Richards S."/>
            <person name="Belles X."/>
            <person name="Korb J."/>
            <person name="Bornberg-Bauer E."/>
        </authorList>
    </citation>
    <scope>NUCLEOTIDE SEQUENCE [LARGE SCALE GENOMIC DNA]</scope>
    <source>
        <tissue evidence="2">Whole body</tissue>
    </source>
</reference>
<evidence type="ECO:0000313" key="3">
    <source>
        <dbReference type="Proteomes" id="UP000235965"/>
    </source>
</evidence>
<protein>
    <submittedName>
        <fullName evidence="2">Uncharacterized protein</fullName>
    </submittedName>
</protein>
<feature type="coiled-coil region" evidence="1">
    <location>
        <begin position="37"/>
        <end position="71"/>
    </location>
</feature>
<feature type="non-terminal residue" evidence="2">
    <location>
        <position position="287"/>
    </location>
</feature>
<keyword evidence="1" id="KW-0175">Coiled coil</keyword>
<dbReference type="Proteomes" id="UP000235965">
    <property type="component" value="Unassembled WGS sequence"/>
</dbReference>
<evidence type="ECO:0000256" key="1">
    <source>
        <dbReference type="SAM" id="Coils"/>
    </source>
</evidence>
<gene>
    <name evidence="2" type="ORF">B7P43_G00385</name>
</gene>
<dbReference type="EMBL" id="NEVH01006721">
    <property type="protein sequence ID" value="PNF37130.1"/>
    <property type="molecule type" value="Genomic_DNA"/>
</dbReference>
<keyword evidence="3" id="KW-1185">Reference proteome</keyword>
<feature type="coiled-coil region" evidence="1">
    <location>
        <begin position="179"/>
        <end position="287"/>
    </location>
</feature>
<accession>A0A2J7R8H0</accession>
<comment type="caution">
    <text evidence="2">The sequence shown here is derived from an EMBL/GenBank/DDBJ whole genome shotgun (WGS) entry which is preliminary data.</text>
</comment>
<evidence type="ECO:0000313" key="2">
    <source>
        <dbReference type="EMBL" id="PNF37130.1"/>
    </source>
</evidence>
<dbReference type="AlphaFoldDB" id="A0A2J7R8H0"/>
<proteinExistence type="predicted"/>
<name>A0A2J7R8H0_9NEOP</name>
<sequence length="287" mass="33259">MKLKFEASQKNGSSMKEVNMELYEALLVDRDNKDATIRDNEVHIDELYEQIRKLEKELGQLQSEKDELSERLKIGFQGTDSGTSGNVELESSELIHVKQELEKTSSDLLEVKEKCLVLENTVCETRTLLATVEQDKQNLLLKVNQLKVNEEESRCRYEADIKELDTFCKKLVDEMAGMKAAEDKKEEDFEEDVKKLKEELSSLNSANSDLDSKLSQKQQMILMLQSELSSAELELEECKSENEKMVAEFRLEKTAMTEKHGCDMEKMRNLIKELERLLSEEREERMQ</sequence>